<evidence type="ECO:0000313" key="4">
    <source>
        <dbReference type="EMBL" id="CAB4952634.1"/>
    </source>
</evidence>
<evidence type="ECO:0000256" key="2">
    <source>
        <dbReference type="ARBA" id="ARBA00023150"/>
    </source>
</evidence>
<dbReference type="HAMAP" id="MF_00187">
    <property type="entry name" value="FdhD"/>
    <property type="match status" value="1"/>
</dbReference>
<dbReference type="GO" id="GO:0016783">
    <property type="term" value="F:sulfurtransferase activity"/>
    <property type="evidence" value="ECO:0007669"/>
    <property type="project" value="InterPro"/>
</dbReference>
<dbReference type="Gene3D" id="3.40.140.10">
    <property type="entry name" value="Cytidine Deaminase, domain 2"/>
    <property type="match status" value="1"/>
</dbReference>
<evidence type="ECO:0000313" key="3">
    <source>
        <dbReference type="EMBL" id="CAB4324276.1"/>
    </source>
</evidence>
<dbReference type="GO" id="GO:0006777">
    <property type="term" value="P:Mo-molybdopterin cofactor biosynthetic process"/>
    <property type="evidence" value="ECO:0007669"/>
    <property type="project" value="UniProtKB-KW"/>
</dbReference>
<dbReference type="InterPro" id="IPR003786">
    <property type="entry name" value="FdhD"/>
</dbReference>
<dbReference type="EMBL" id="CAEMXZ010000125">
    <property type="protein sequence ID" value="CAB4324276.1"/>
    <property type="molecule type" value="Genomic_DNA"/>
</dbReference>
<sequence length="280" mass="29498">MARRRTETLLARRVTLGDTVGAAAGGSVGSSGPSGRRPDEVIIEEPLEIRLDGNLVGTTMRTPGHDFELAVGLCFTDGLLGGASVLSCRYCGTGSAVETEFNVVSVDTGGRAPEPSPRLSTASSSCGICGSVQLDELTDRLEPVPAYEPWDLGVLLGVVDDVRASQELFDRTGSVHAAAVFEREGDIDLVREDIGRHNAVDKVVGRLLLDGELPARGHGLFVSGRASFEMVQKAWAAGFELVLAVSAPSALAVHTAERAGITLCGFVRDQSFNVYAAPEF</sequence>
<dbReference type="PANTHER" id="PTHR30592:SF1">
    <property type="entry name" value="SULFUR CARRIER PROTEIN FDHD"/>
    <property type="match status" value="1"/>
</dbReference>
<proteinExistence type="inferred from homology"/>
<dbReference type="PANTHER" id="PTHR30592">
    <property type="entry name" value="FORMATE DEHYDROGENASE"/>
    <property type="match status" value="1"/>
</dbReference>
<accession>A0A6J5YHR3</accession>
<dbReference type="NCBIfam" id="TIGR00129">
    <property type="entry name" value="fdhD_narQ"/>
    <property type="match status" value="1"/>
</dbReference>
<organism evidence="3">
    <name type="scientific">freshwater metagenome</name>
    <dbReference type="NCBI Taxonomy" id="449393"/>
    <lineage>
        <taxon>unclassified sequences</taxon>
        <taxon>metagenomes</taxon>
        <taxon>ecological metagenomes</taxon>
    </lineage>
</organism>
<dbReference type="SUPFAM" id="SSF53927">
    <property type="entry name" value="Cytidine deaminase-like"/>
    <property type="match status" value="1"/>
</dbReference>
<name>A0A6J5YHR3_9ZZZZ</name>
<reference evidence="3" key="1">
    <citation type="submission" date="2020-05" db="EMBL/GenBank/DDBJ databases">
        <authorList>
            <person name="Chiriac C."/>
            <person name="Salcher M."/>
            <person name="Ghai R."/>
            <person name="Kavagutti S V."/>
        </authorList>
    </citation>
    <scope>NUCLEOTIDE SEQUENCE</scope>
</reference>
<dbReference type="InterPro" id="IPR016193">
    <property type="entry name" value="Cytidine_deaminase-like"/>
</dbReference>
<evidence type="ECO:0000256" key="1">
    <source>
        <dbReference type="ARBA" id="ARBA00022490"/>
    </source>
</evidence>
<keyword evidence="1" id="KW-0963">Cytoplasm</keyword>
<dbReference type="EMBL" id="CAFBNC010000137">
    <property type="protein sequence ID" value="CAB4952634.1"/>
    <property type="molecule type" value="Genomic_DNA"/>
</dbReference>
<dbReference type="AlphaFoldDB" id="A0A6J5YHR3"/>
<keyword evidence="2" id="KW-0501">Molybdenum cofactor biosynthesis</keyword>
<dbReference type="Pfam" id="PF02634">
    <property type="entry name" value="FdhD-NarQ"/>
    <property type="match status" value="1"/>
</dbReference>
<dbReference type="Gene3D" id="3.10.20.10">
    <property type="match status" value="1"/>
</dbReference>
<dbReference type="PIRSF" id="PIRSF015626">
    <property type="entry name" value="FdhD"/>
    <property type="match status" value="1"/>
</dbReference>
<protein>
    <submittedName>
        <fullName evidence="3">Unannotated protein</fullName>
    </submittedName>
</protein>
<gene>
    <name evidence="3" type="ORF">UFOPK1392_02041</name>
    <name evidence="4" type="ORF">UFOPK3733_01968</name>
</gene>